<protein>
    <submittedName>
        <fullName evidence="2">Uncharacterized protein</fullName>
    </submittedName>
</protein>
<evidence type="ECO:0000256" key="1">
    <source>
        <dbReference type="SAM" id="Phobius"/>
    </source>
</evidence>
<sequence length="148" mass="15223">MGLRLFKTALVALAVLVGAYAAALGIGLLVFDLLDVSDREGANAMGLAFVICPAVALVAALAASIGYFVASGRSPATVAAPRRPAGPWLMAGTAAIGGFLGGWLLQWMLWGRSYETYLAAFAVSMAPWIGAIGLSGLTLSLARPRDRA</sequence>
<keyword evidence="1" id="KW-1133">Transmembrane helix</keyword>
<keyword evidence="3" id="KW-1185">Reference proteome</keyword>
<evidence type="ECO:0000313" key="2">
    <source>
        <dbReference type="EMBL" id="PWV99120.1"/>
    </source>
</evidence>
<feature type="transmembrane region" description="Helical" evidence="1">
    <location>
        <begin position="45"/>
        <end position="68"/>
    </location>
</feature>
<reference evidence="2 3" key="1">
    <citation type="submission" date="2018-05" db="EMBL/GenBank/DDBJ databases">
        <title>Genomic Encyclopedia of Type Strains, Phase IV (KMG-IV): sequencing the most valuable type-strain genomes for metagenomic binning, comparative biology and taxonomic classification.</title>
        <authorList>
            <person name="Goeker M."/>
        </authorList>
    </citation>
    <scope>NUCLEOTIDE SEQUENCE [LARGE SCALE GENOMIC DNA]</scope>
    <source>
        <strain evidence="2 3">DSM 16791</strain>
    </source>
</reference>
<keyword evidence="1" id="KW-0812">Transmembrane</keyword>
<dbReference type="EMBL" id="QGTR01000004">
    <property type="protein sequence ID" value="PWV99120.1"/>
    <property type="molecule type" value="Genomic_DNA"/>
</dbReference>
<accession>A0A317PIA7</accession>
<feature type="transmembrane region" description="Helical" evidence="1">
    <location>
        <begin position="116"/>
        <end position="142"/>
    </location>
</feature>
<dbReference type="OrthoDB" id="8456374at2"/>
<keyword evidence="1" id="KW-0472">Membrane</keyword>
<proteinExistence type="predicted"/>
<name>A0A317PIA7_9HYPH</name>
<evidence type="ECO:0000313" key="3">
    <source>
        <dbReference type="Proteomes" id="UP000246352"/>
    </source>
</evidence>
<dbReference type="Proteomes" id="UP000246352">
    <property type="component" value="Unassembled WGS sequence"/>
</dbReference>
<gene>
    <name evidence="2" type="ORF">DFR52_104412</name>
</gene>
<dbReference type="RefSeq" id="WP_110033267.1">
    <property type="nucleotide sequence ID" value="NZ_QGTR01000004.1"/>
</dbReference>
<organism evidence="2 3">
    <name type="scientific">Hoeflea marina</name>
    <dbReference type="NCBI Taxonomy" id="274592"/>
    <lineage>
        <taxon>Bacteria</taxon>
        <taxon>Pseudomonadati</taxon>
        <taxon>Pseudomonadota</taxon>
        <taxon>Alphaproteobacteria</taxon>
        <taxon>Hyphomicrobiales</taxon>
        <taxon>Rhizobiaceae</taxon>
        <taxon>Hoeflea</taxon>
    </lineage>
</organism>
<comment type="caution">
    <text evidence="2">The sequence shown here is derived from an EMBL/GenBank/DDBJ whole genome shotgun (WGS) entry which is preliminary data.</text>
</comment>
<dbReference type="AlphaFoldDB" id="A0A317PIA7"/>
<feature type="transmembrane region" description="Helical" evidence="1">
    <location>
        <begin position="88"/>
        <end position="110"/>
    </location>
</feature>